<feature type="coiled-coil region" evidence="1">
    <location>
        <begin position="64"/>
        <end position="91"/>
    </location>
</feature>
<evidence type="ECO:0000256" key="2">
    <source>
        <dbReference type="SAM" id="MobiDB-lite"/>
    </source>
</evidence>
<dbReference type="Proteomes" id="UP000070133">
    <property type="component" value="Unassembled WGS sequence"/>
</dbReference>
<dbReference type="InterPro" id="IPR037738">
    <property type="entry name" value="Ecm13-like"/>
</dbReference>
<dbReference type="PANTHER" id="PTHR36826:SF1">
    <property type="entry name" value="PROTEIN ECM13"/>
    <property type="match status" value="1"/>
</dbReference>
<feature type="compositionally biased region" description="Acidic residues" evidence="2">
    <location>
        <begin position="189"/>
        <end position="199"/>
    </location>
</feature>
<proteinExistence type="predicted"/>
<feature type="compositionally biased region" description="Acidic residues" evidence="2">
    <location>
        <begin position="153"/>
        <end position="171"/>
    </location>
</feature>
<dbReference type="EMBL" id="LFZN01000015">
    <property type="protein sequence ID" value="KXT05098.1"/>
    <property type="molecule type" value="Genomic_DNA"/>
</dbReference>
<accession>A0A139HRM4</accession>
<gene>
    <name evidence="3" type="ORF">AC578_7576</name>
</gene>
<feature type="region of interest" description="Disordered" evidence="2">
    <location>
        <begin position="111"/>
        <end position="214"/>
    </location>
</feature>
<protein>
    <submittedName>
        <fullName evidence="3">Uncharacterized protein</fullName>
    </submittedName>
</protein>
<organism evidence="3 4">
    <name type="scientific">Pseudocercospora eumusae</name>
    <dbReference type="NCBI Taxonomy" id="321146"/>
    <lineage>
        <taxon>Eukaryota</taxon>
        <taxon>Fungi</taxon>
        <taxon>Dikarya</taxon>
        <taxon>Ascomycota</taxon>
        <taxon>Pezizomycotina</taxon>
        <taxon>Dothideomycetes</taxon>
        <taxon>Dothideomycetidae</taxon>
        <taxon>Mycosphaerellales</taxon>
        <taxon>Mycosphaerellaceae</taxon>
        <taxon>Pseudocercospora</taxon>
    </lineage>
</organism>
<dbReference type="AlphaFoldDB" id="A0A139HRM4"/>
<evidence type="ECO:0000313" key="4">
    <source>
        <dbReference type="Proteomes" id="UP000070133"/>
    </source>
</evidence>
<comment type="caution">
    <text evidence="3">The sequence shown here is derived from an EMBL/GenBank/DDBJ whole genome shotgun (WGS) entry which is preliminary data.</text>
</comment>
<evidence type="ECO:0000256" key="1">
    <source>
        <dbReference type="SAM" id="Coils"/>
    </source>
</evidence>
<dbReference type="STRING" id="321146.A0A139HRM4"/>
<sequence length="247" mass="27868">MTSHLRLQASFEPFTANATYQTSPTLPPAKKQKMSLTQTYYVASTARTKLGREAGRADHDLRVLVGHANLLDSLMVELADAEREQEAWFNQSVKKATKPEEPRHVQWIDTIAEEDDDDDSDTESDDGSDIYDEDAEMFNIPLKKIRSPPVEISSEEIDEEEEADSDDEFDDEHALIRVPSQHSPPELTLDSESDSEDESIPSSPEQPAFELSEKERQAITTTDFYSKPQSIENLLAQQHQQPMIAVC</sequence>
<keyword evidence="4" id="KW-1185">Reference proteome</keyword>
<dbReference type="OrthoDB" id="5431245at2759"/>
<keyword evidence="1" id="KW-0175">Coiled coil</keyword>
<feature type="compositionally biased region" description="Acidic residues" evidence="2">
    <location>
        <begin position="111"/>
        <end position="136"/>
    </location>
</feature>
<dbReference type="PANTHER" id="PTHR36826">
    <property type="entry name" value="PROTEIN ECM13"/>
    <property type="match status" value="1"/>
</dbReference>
<name>A0A139HRM4_9PEZI</name>
<reference evidence="3 4" key="1">
    <citation type="submission" date="2015-07" db="EMBL/GenBank/DDBJ databases">
        <title>Comparative genomics of the Sigatoka disease complex on banana suggests a link between parallel evolutionary changes in Pseudocercospora fijiensis and Pseudocercospora eumusae and increased virulence on the banana host.</title>
        <authorList>
            <person name="Chang T.-C."/>
            <person name="Salvucci A."/>
            <person name="Crous P.W."/>
            <person name="Stergiopoulos I."/>
        </authorList>
    </citation>
    <scope>NUCLEOTIDE SEQUENCE [LARGE SCALE GENOMIC DNA]</scope>
    <source>
        <strain evidence="3 4">CBS 114824</strain>
    </source>
</reference>
<evidence type="ECO:0000313" key="3">
    <source>
        <dbReference type="EMBL" id="KXT05098.1"/>
    </source>
</evidence>